<comment type="caution">
    <text evidence="2">The sequence shown here is derived from an EMBL/GenBank/DDBJ whole genome shotgun (WGS) entry which is preliminary data.</text>
</comment>
<organism evidence="2 3">
    <name type="scientific">Mesorhabditis spiculigera</name>
    <dbReference type="NCBI Taxonomy" id="96644"/>
    <lineage>
        <taxon>Eukaryota</taxon>
        <taxon>Metazoa</taxon>
        <taxon>Ecdysozoa</taxon>
        <taxon>Nematoda</taxon>
        <taxon>Chromadorea</taxon>
        <taxon>Rhabditida</taxon>
        <taxon>Rhabditina</taxon>
        <taxon>Rhabditomorpha</taxon>
        <taxon>Rhabditoidea</taxon>
        <taxon>Rhabditidae</taxon>
        <taxon>Mesorhabditinae</taxon>
        <taxon>Mesorhabditis</taxon>
    </lineage>
</organism>
<feature type="compositionally biased region" description="Low complexity" evidence="1">
    <location>
        <begin position="76"/>
        <end position="90"/>
    </location>
</feature>
<accession>A0AA36GAN0</accession>
<evidence type="ECO:0000313" key="3">
    <source>
        <dbReference type="Proteomes" id="UP001177023"/>
    </source>
</evidence>
<reference evidence="2" key="1">
    <citation type="submission" date="2023-06" db="EMBL/GenBank/DDBJ databases">
        <authorList>
            <person name="Delattre M."/>
        </authorList>
    </citation>
    <scope>NUCLEOTIDE SEQUENCE</scope>
    <source>
        <strain evidence="2">AF72</strain>
    </source>
</reference>
<feature type="compositionally biased region" description="Low complexity" evidence="1">
    <location>
        <begin position="98"/>
        <end position="129"/>
    </location>
</feature>
<evidence type="ECO:0000313" key="2">
    <source>
        <dbReference type="EMBL" id="CAJ0586504.1"/>
    </source>
</evidence>
<dbReference type="Proteomes" id="UP001177023">
    <property type="component" value="Unassembled WGS sequence"/>
</dbReference>
<proteinExistence type="predicted"/>
<protein>
    <submittedName>
        <fullName evidence="2">Uncharacterized protein</fullName>
    </submittedName>
</protein>
<name>A0AA36GAN0_9BILA</name>
<gene>
    <name evidence="2" type="ORF">MSPICULIGERA_LOCUS24508</name>
</gene>
<evidence type="ECO:0000256" key="1">
    <source>
        <dbReference type="SAM" id="MobiDB-lite"/>
    </source>
</evidence>
<keyword evidence="3" id="KW-1185">Reference proteome</keyword>
<dbReference type="AlphaFoldDB" id="A0AA36GAN0"/>
<sequence>MGSNPPKVKSHPILELETVHPTMAVKRDHPEMVVMRCRPEMAVKRDHPEMVVKRRVPEMMPTPTAQPMQPPPPGQFAPNFAAAGQPQFSSPQPPLPGQPNLAANPFLPQQPQQPAQLPSQQSQLQQMMATAQPSAPSSGNTAGNSTLEAFGCAFDFVTNTCKDVFALNWCGQCHDFGNLFVHDCKCVRPLDNLKMQKPFRNTTTTCLLMLLSIADIPRIRGQLLSGCLDGETQHYDGERWIHNGNFLVVCSEGKIKVLKCMTDAGTVLEVGTEGLVEDGVTYSCVDEPDEPMHDEGSGLDPELGVHCQDENDMVVDHFWICCVGKKLKGCADDRGNTQKTGHFVVGQGLLKYCNVHPSGLRGRIEPKGCFNGTEYDDPDDEQFHVKKYAIWRQGDVDLRCGDQGIVVYRCYVDGKQLYFGAAWMDSHGAFHICK</sequence>
<dbReference type="EMBL" id="CATQJA010002708">
    <property type="protein sequence ID" value="CAJ0586504.1"/>
    <property type="molecule type" value="Genomic_DNA"/>
</dbReference>
<feature type="non-terminal residue" evidence="2">
    <location>
        <position position="1"/>
    </location>
</feature>
<feature type="region of interest" description="Disordered" evidence="1">
    <location>
        <begin position="60"/>
        <end position="142"/>
    </location>
</feature>
<feature type="compositionally biased region" description="Polar residues" evidence="1">
    <location>
        <begin position="131"/>
        <end position="142"/>
    </location>
</feature>